<feature type="signal peptide" evidence="1">
    <location>
        <begin position="1"/>
        <end position="16"/>
    </location>
</feature>
<organism evidence="2 3">
    <name type="scientific">Zopfia rhizophila CBS 207.26</name>
    <dbReference type="NCBI Taxonomy" id="1314779"/>
    <lineage>
        <taxon>Eukaryota</taxon>
        <taxon>Fungi</taxon>
        <taxon>Dikarya</taxon>
        <taxon>Ascomycota</taxon>
        <taxon>Pezizomycotina</taxon>
        <taxon>Dothideomycetes</taxon>
        <taxon>Dothideomycetes incertae sedis</taxon>
        <taxon>Zopfiaceae</taxon>
        <taxon>Zopfia</taxon>
    </lineage>
</organism>
<dbReference type="EMBL" id="ML994625">
    <property type="protein sequence ID" value="KAF2187872.1"/>
    <property type="molecule type" value="Genomic_DNA"/>
</dbReference>
<evidence type="ECO:0000256" key="1">
    <source>
        <dbReference type="SAM" id="SignalP"/>
    </source>
</evidence>
<dbReference type="Proteomes" id="UP000800200">
    <property type="component" value="Unassembled WGS sequence"/>
</dbReference>
<keyword evidence="1" id="KW-0732">Signal</keyword>
<accession>A0A6A6EAQ7</accession>
<evidence type="ECO:0000313" key="3">
    <source>
        <dbReference type="Proteomes" id="UP000800200"/>
    </source>
</evidence>
<dbReference type="OrthoDB" id="3755269at2759"/>
<evidence type="ECO:0000313" key="2">
    <source>
        <dbReference type="EMBL" id="KAF2187872.1"/>
    </source>
</evidence>
<proteinExistence type="predicted"/>
<name>A0A6A6EAQ7_9PEZI</name>
<sequence>MRFTIPILALAATVLATPTPSTSNIQNMREELHKSDECKLPVPGNNCAGAAMKDVIVEYPSGLAKEKSDLMVGAVKTAGGKVIYDWNDFGFSAFVPDQVLALMKAHGDTFGMKVYDNACAEIPWCGEAPC</sequence>
<protein>
    <submittedName>
        <fullName evidence="2">Uncharacterized protein</fullName>
    </submittedName>
</protein>
<keyword evidence="3" id="KW-1185">Reference proteome</keyword>
<feature type="chain" id="PRO_5025437993" evidence="1">
    <location>
        <begin position="17"/>
        <end position="130"/>
    </location>
</feature>
<gene>
    <name evidence="2" type="ORF">K469DRAFT_704142</name>
</gene>
<dbReference type="AlphaFoldDB" id="A0A6A6EAQ7"/>
<reference evidence="2" key="1">
    <citation type="journal article" date="2020" name="Stud. Mycol.">
        <title>101 Dothideomycetes genomes: a test case for predicting lifestyles and emergence of pathogens.</title>
        <authorList>
            <person name="Haridas S."/>
            <person name="Albert R."/>
            <person name="Binder M."/>
            <person name="Bloem J."/>
            <person name="Labutti K."/>
            <person name="Salamov A."/>
            <person name="Andreopoulos B."/>
            <person name="Baker S."/>
            <person name="Barry K."/>
            <person name="Bills G."/>
            <person name="Bluhm B."/>
            <person name="Cannon C."/>
            <person name="Castanera R."/>
            <person name="Culley D."/>
            <person name="Daum C."/>
            <person name="Ezra D."/>
            <person name="Gonzalez J."/>
            <person name="Henrissat B."/>
            <person name="Kuo A."/>
            <person name="Liang C."/>
            <person name="Lipzen A."/>
            <person name="Lutzoni F."/>
            <person name="Magnuson J."/>
            <person name="Mondo S."/>
            <person name="Nolan M."/>
            <person name="Ohm R."/>
            <person name="Pangilinan J."/>
            <person name="Park H.-J."/>
            <person name="Ramirez L."/>
            <person name="Alfaro M."/>
            <person name="Sun H."/>
            <person name="Tritt A."/>
            <person name="Yoshinaga Y."/>
            <person name="Zwiers L.-H."/>
            <person name="Turgeon B."/>
            <person name="Goodwin S."/>
            <person name="Spatafora J."/>
            <person name="Crous P."/>
            <person name="Grigoriev I."/>
        </authorList>
    </citation>
    <scope>NUCLEOTIDE SEQUENCE</scope>
    <source>
        <strain evidence="2">CBS 207.26</strain>
    </source>
</reference>